<keyword evidence="3" id="KW-0720">Serine protease</keyword>
<comment type="caution">
    <text evidence="6">The sequence shown here is derived from an EMBL/GenBank/DDBJ whole genome shotgun (WGS) entry which is preliminary data.</text>
</comment>
<keyword evidence="1" id="KW-0645">Protease</keyword>
<evidence type="ECO:0000313" key="7">
    <source>
        <dbReference type="Proteomes" id="UP000588586"/>
    </source>
</evidence>
<keyword evidence="4" id="KW-0732">Signal</keyword>
<reference evidence="6 7" key="1">
    <citation type="submission" date="2020-04" db="EMBL/GenBank/DDBJ databases">
        <title>Knoellia sp. isolate from air conditioner.</title>
        <authorList>
            <person name="Chea S."/>
            <person name="Kim D.-U."/>
        </authorList>
    </citation>
    <scope>NUCLEOTIDE SEQUENCE [LARGE SCALE GENOMIC DNA]</scope>
    <source>
        <strain evidence="6 7">DB2414S</strain>
    </source>
</reference>
<keyword evidence="7" id="KW-1185">Reference proteome</keyword>
<dbReference type="InterPro" id="IPR030400">
    <property type="entry name" value="Sedolisin_dom"/>
</dbReference>
<dbReference type="Gene3D" id="3.40.50.200">
    <property type="entry name" value="Peptidase S8/S53 domain"/>
    <property type="match status" value="1"/>
</dbReference>
<dbReference type="InterPro" id="IPR023828">
    <property type="entry name" value="Peptidase_S8_Ser-AS"/>
</dbReference>
<accession>A0A849HPJ2</accession>
<organism evidence="6 7">
    <name type="scientific">Knoellia koreensis</name>
    <dbReference type="NCBI Taxonomy" id="2730921"/>
    <lineage>
        <taxon>Bacteria</taxon>
        <taxon>Bacillati</taxon>
        <taxon>Actinomycetota</taxon>
        <taxon>Actinomycetes</taxon>
        <taxon>Micrococcales</taxon>
        <taxon>Intrasporangiaceae</taxon>
        <taxon>Knoellia</taxon>
    </lineage>
</organism>
<keyword evidence="2" id="KW-0378">Hydrolase</keyword>
<dbReference type="PROSITE" id="PS00138">
    <property type="entry name" value="SUBTILASE_SER"/>
    <property type="match status" value="1"/>
</dbReference>
<sequence length="399" mass="39339">MRKQILSAALASAAAIGLAAGATTTATAASSHGRAHAARVCATTSSPTTAACSSMKLVNDQGVAVSPSGRTITPNAISGKSPADIQSAYKVAGLSSGGRTVAIVDAYGYPNAERDLGVYRSQWGLPACTVANGCLRIINQTGGTSLPRFDVGWAGEQALDLDAVSATCPDCKIVLVQASSASLTNLGTAVNTAAKQPGVVAISNSYGGGDLADSSYGSYYNHPGIAVTASTGDNGYQGGSYPASSHYVTAVGGTSLVKDGSARGWSESAWSGAGSGCTTLNAAPAGQTTAMTACSGRAIADVSAVADPNTGLATYAPTTKSSSSWAQYGGTSLSAPIVAAVYALSGNTAGYANTIPYANSAGLFDVTSGSNGTCASWCTAKSGWDGPTGLGTPNGTSAF</sequence>
<dbReference type="RefSeq" id="WP_171243622.1">
    <property type="nucleotide sequence ID" value="NZ_JABEPQ010000002.1"/>
</dbReference>
<dbReference type="PANTHER" id="PTHR14218:SF15">
    <property type="entry name" value="TRIPEPTIDYL-PEPTIDASE 1"/>
    <property type="match status" value="1"/>
</dbReference>
<evidence type="ECO:0000256" key="2">
    <source>
        <dbReference type="ARBA" id="ARBA00022801"/>
    </source>
</evidence>
<dbReference type="GO" id="GO:0004252">
    <property type="term" value="F:serine-type endopeptidase activity"/>
    <property type="evidence" value="ECO:0007669"/>
    <property type="project" value="InterPro"/>
</dbReference>
<dbReference type="Proteomes" id="UP000588586">
    <property type="component" value="Unassembled WGS sequence"/>
</dbReference>
<gene>
    <name evidence="6" type="ORF">HJG52_10980</name>
</gene>
<evidence type="ECO:0000259" key="5">
    <source>
        <dbReference type="PROSITE" id="PS51695"/>
    </source>
</evidence>
<evidence type="ECO:0000256" key="4">
    <source>
        <dbReference type="SAM" id="SignalP"/>
    </source>
</evidence>
<dbReference type="GO" id="GO:0006508">
    <property type="term" value="P:proteolysis"/>
    <property type="evidence" value="ECO:0007669"/>
    <property type="project" value="UniProtKB-KW"/>
</dbReference>
<evidence type="ECO:0000256" key="3">
    <source>
        <dbReference type="ARBA" id="ARBA00022825"/>
    </source>
</evidence>
<evidence type="ECO:0000256" key="1">
    <source>
        <dbReference type="ARBA" id="ARBA00022670"/>
    </source>
</evidence>
<dbReference type="InterPro" id="IPR036852">
    <property type="entry name" value="Peptidase_S8/S53_dom_sf"/>
</dbReference>
<feature type="signal peptide" evidence="4">
    <location>
        <begin position="1"/>
        <end position="28"/>
    </location>
</feature>
<evidence type="ECO:0000313" key="6">
    <source>
        <dbReference type="EMBL" id="NNM46527.1"/>
    </source>
</evidence>
<feature type="chain" id="PRO_5032637812" evidence="4">
    <location>
        <begin position="29"/>
        <end position="399"/>
    </location>
</feature>
<proteinExistence type="predicted"/>
<dbReference type="PANTHER" id="PTHR14218">
    <property type="entry name" value="PROTEASE S8 TRIPEPTIDYL PEPTIDASE I CLN2"/>
    <property type="match status" value="1"/>
</dbReference>
<dbReference type="SUPFAM" id="SSF52743">
    <property type="entry name" value="Subtilisin-like"/>
    <property type="match status" value="1"/>
</dbReference>
<dbReference type="InterPro" id="IPR050819">
    <property type="entry name" value="Tripeptidyl-peptidase_I"/>
</dbReference>
<dbReference type="EMBL" id="JABEPQ010000002">
    <property type="protein sequence ID" value="NNM46527.1"/>
    <property type="molecule type" value="Genomic_DNA"/>
</dbReference>
<name>A0A849HPJ2_9MICO</name>
<dbReference type="AlphaFoldDB" id="A0A849HPJ2"/>
<dbReference type="CDD" id="cd04056">
    <property type="entry name" value="Peptidases_S53"/>
    <property type="match status" value="1"/>
</dbReference>
<feature type="domain" description="Peptidase S53" evidence="5">
    <location>
        <begin position="79"/>
        <end position="399"/>
    </location>
</feature>
<dbReference type="GO" id="GO:0008240">
    <property type="term" value="F:tripeptidyl-peptidase activity"/>
    <property type="evidence" value="ECO:0007669"/>
    <property type="project" value="TreeGrafter"/>
</dbReference>
<protein>
    <submittedName>
        <fullName evidence="6">Peptidase S8</fullName>
    </submittedName>
</protein>
<dbReference type="PROSITE" id="PS51695">
    <property type="entry name" value="SEDOLISIN"/>
    <property type="match status" value="1"/>
</dbReference>